<sequence>MTARPIGRGYAAEEQITGEAHHGGLQIVVHPMKAEAYHAMHAHVLREGVVVMEHMTAEMGLAPGGRMEQEIYDDPHAFDVWNTRAGARCFVHIANSLAWRSVPGEEPPTTPLTAREYSDAGMPWFDYYGGDRTALDGAETLAGLNSVRGSSSAIRPLFPAISPARFSGLASPRLASAFCLARALALDCYASLRCSRPAGLPPAAEPNACRRWSCHHQTVHIEAPSRWRWARPHHTSHSRWTQVVSEILPALPPHARHTSEPFR</sequence>
<dbReference type="Proteomes" id="UP001484239">
    <property type="component" value="Unassembled WGS sequence"/>
</dbReference>
<keyword evidence="2" id="KW-1185">Reference proteome</keyword>
<gene>
    <name evidence="1" type="ORF">WI372_17140</name>
</gene>
<protein>
    <submittedName>
        <fullName evidence="1">Uncharacterized protein</fullName>
    </submittedName>
</protein>
<evidence type="ECO:0000313" key="2">
    <source>
        <dbReference type="Proteomes" id="UP001484239"/>
    </source>
</evidence>
<dbReference type="EMBL" id="JBBHLI010000014">
    <property type="protein sequence ID" value="MEK9502724.1"/>
    <property type="molecule type" value="Genomic_DNA"/>
</dbReference>
<organism evidence="1 2">
    <name type="scientific">Gaopeijia maritima</name>
    <dbReference type="NCBI Taxonomy" id="3119007"/>
    <lineage>
        <taxon>Bacteria</taxon>
        <taxon>Pseudomonadati</taxon>
        <taxon>Gemmatimonadota</taxon>
        <taxon>Longimicrobiia</taxon>
        <taxon>Gaopeijiales</taxon>
        <taxon>Gaopeijiaceae</taxon>
        <taxon>Gaopeijia</taxon>
    </lineage>
</organism>
<comment type="caution">
    <text evidence="1">The sequence shown here is derived from an EMBL/GenBank/DDBJ whole genome shotgun (WGS) entry which is preliminary data.</text>
</comment>
<evidence type="ECO:0000313" key="1">
    <source>
        <dbReference type="EMBL" id="MEK9502724.1"/>
    </source>
</evidence>
<reference evidence="1 2" key="1">
    <citation type="submission" date="2024-02" db="EMBL/GenBank/DDBJ databases">
        <title>A novel Gemmatimonadota bacterium.</title>
        <authorList>
            <person name="Du Z.-J."/>
            <person name="Ye Y.-Q."/>
        </authorList>
    </citation>
    <scope>NUCLEOTIDE SEQUENCE [LARGE SCALE GENOMIC DNA]</scope>
    <source>
        <strain evidence="1 2">DH-20</strain>
    </source>
</reference>
<dbReference type="RefSeq" id="WP_405279085.1">
    <property type="nucleotide sequence ID" value="NZ_JBBHLI010000014.1"/>
</dbReference>
<accession>A0ABU9ED90</accession>
<proteinExistence type="predicted"/>
<name>A0ABU9ED90_9BACT</name>